<sequence length="519" mass="57932">MPAERNSPSIVVGPLPYPKRAPPRNPHVAPQFKPRKPGHEYPNNNMLSSVCDQYLRQMLANIKPETIDFDIAVSHFLHETSHLNLRDIPHSVDQVIFDFETLRPLVSRQDDVYTCALHIKSTIKHHRATPDSPLPFALRYPNLKSLQQLTINRSKAPRALPSDKAAVLVDLAGRLLVINLPPKYPAETLRTPAGHMTPEARALNAFEGAADIHNLPSFDESNEDDSLKPPASIEDFGAARLSRGKSTPVAIQGAVYGSLPYVAFGYSLGSPDARADTKYMFGRERQGWKLNDVGAGPQEDRHLPLPMGLGEESLFKRIKNGRIHDELHWPYEVSHALNASVNPKTFEVAERVVNFIGQNSGSMLSKRISTLENKVIQGQQINYNLQVAPHRDGKNSNLLDSVFYHGRNYQGGRLIFPVLGVSVCADPGYSVHARFKFLEHGVSSILPTDSTSPPLRISLALYSHAQLYASVARVSAARNGLHFSDTEMWLPFPPPNFSIDVCRKILRKQENSWRKKKIE</sequence>
<accession>F4RYJ0</accession>
<evidence type="ECO:0000256" key="1">
    <source>
        <dbReference type="SAM" id="MobiDB-lite"/>
    </source>
</evidence>
<dbReference type="EMBL" id="GL883130">
    <property type="protein sequence ID" value="EGG02570.1"/>
    <property type="molecule type" value="Genomic_DNA"/>
</dbReference>
<protein>
    <submittedName>
        <fullName evidence="2">Uncharacterized protein</fullName>
    </submittedName>
</protein>
<dbReference type="AlphaFoldDB" id="F4RYJ0"/>
<dbReference type="RefSeq" id="XP_007414259.1">
    <property type="nucleotide sequence ID" value="XM_007414197.1"/>
</dbReference>
<organism evidence="3">
    <name type="scientific">Melampsora larici-populina (strain 98AG31 / pathotype 3-4-7)</name>
    <name type="common">Poplar leaf rust fungus</name>
    <dbReference type="NCBI Taxonomy" id="747676"/>
    <lineage>
        <taxon>Eukaryota</taxon>
        <taxon>Fungi</taxon>
        <taxon>Dikarya</taxon>
        <taxon>Basidiomycota</taxon>
        <taxon>Pucciniomycotina</taxon>
        <taxon>Pucciniomycetes</taxon>
        <taxon>Pucciniales</taxon>
        <taxon>Melampsoraceae</taxon>
        <taxon>Melampsora</taxon>
    </lineage>
</organism>
<evidence type="ECO:0000313" key="3">
    <source>
        <dbReference type="Proteomes" id="UP000001072"/>
    </source>
</evidence>
<keyword evidence="3" id="KW-1185">Reference proteome</keyword>
<dbReference type="VEuPathDB" id="FungiDB:MELLADRAFT_66273"/>
<feature type="compositionally biased region" description="Pro residues" evidence="1">
    <location>
        <begin position="15"/>
        <end position="25"/>
    </location>
</feature>
<dbReference type="Proteomes" id="UP000001072">
    <property type="component" value="Unassembled WGS sequence"/>
</dbReference>
<name>F4RYJ0_MELLP</name>
<reference evidence="3" key="1">
    <citation type="journal article" date="2011" name="Proc. Natl. Acad. Sci. U.S.A.">
        <title>Obligate biotrophy features unraveled by the genomic analysis of rust fungi.</title>
        <authorList>
            <person name="Duplessis S."/>
            <person name="Cuomo C.A."/>
            <person name="Lin Y.-C."/>
            <person name="Aerts A."/>
            <person name="Tisserant E."/>
            <person name="Veneault-Fourrey C."/>
            <person name="Joly D.L."/>
            <person name="Hacquard S."/>
            <person name="Amselem J."/>
            <person name="Cantarel B.L."/>
            <person name="Chiu R."/>
            <person name="Coutinho P.M."/>
            <person name="Feau N."/>
            <person name="Field M."/>
            <person name="Frey P."/>
            <person name="Gelhaye E."/>
            <person name="Goldberg J."/>
            <person name="Grabherr M.G."/>
            <person name="Kodira C.D."/>
            <person name="Kohler A."/>
            <person name="Kuees U."/>
            <person name="Lindquist E.A."/>
            <person name="Lucas S.M."/>
            <person name="Mago R."/>
            <person name="Mauceli E."/>
            <person name="Morin E."/>
            <person name="Murat C."/>
            <person name="Pangilinan J.L."/>
            <person name="Park R."/>
            <person name="Pearson M."/>
            <person name="Quesneville H."/>
            <person name="Rouhier N."/>
            <person name="Sakthikumar S."/>
            <person name="Salamov A.A."/>
            <person name="Schmutz J."/>
            <person name="Selles B."/>
            <person name="Shapiro H."/>
            <person name="Tanguay P."/>
            <person name="Tuskan G.A."/>
            <person name="Henrissat B."/>
            <person name="Van de Peer Y."/>
            <person name="Rouze P."/>
            <person name="Ellis J.G."/>
            <person name="Dodds P.N."/>
            <person name="Schein J.E."/>
            <person name="Zhong S."/>
            <person name="Hamelin R.C."/>
            <person name="Grigoriev I.V."/>
            <person name="Szabo L.J."/>
            <person name="Martin F."/>
        </authorList>
    </citation>
    <scope>NUCLEOTIDE SEQUENCE [LARGE SCALE GENOMIC DNA]</scope>
    <source>
        <strain evidence="3">98AG31 / pathotype 3-4-7</strain>
    </source>
</reference>
<dbReference type="HOGENOM" id="CLU_029635_1_0_1"/>
<feature type="region of interest" description="Disordered" evidence="1">
    <location>
        <begin position="1"/>
        <end position="43"/>
    </location>
</feature>
<evidence type="ECO:0000313" key="2">
    <source>
        <dbReference type="EMBL" id="EGG02570.1"/>
    </source>
</evidence>
<dbReference type="OrthoDB" id="10383435at2759"/>
<proteinExistence type="predicted"/>
<dbReference type="Gene3D" id="3.60.130.30">
    <property type="match status" value="1"/>
</dbReference>
<dbReference type="InParanoid" id="F4RYJ0"/>
<gene>
    <name evidence="2" type="ORF">MELLADRAFT_66273</name>
</gene>
<dbReference type="GeneID" id="18930599"/>
<dbReference type="KEGG" id="mlr:MELLADRAFT_66273"/>